<feature type="transmembrane region" description="Helical" evidence="2">
    <location>
        <begin position="36"/>
        <end position="54"/>
    </location>
</feature>
<feature type="compositionally biased region" description="Polar residues" evidence="1">
    <location>
        <begin position="151"/>
        <end position="170"/>
    </location>
</feature>
<evidence type="ECO:0000256" key="2">
    <source>
        <dbReference type="SAM" id="Phobius"/>
    </source>
</evidence>
<evidence type="ECO:0000313" key="4">
    <source>
        <dbReference type="EMBL" id="KAF1830062.1"/>
    </source>
</evidence>
<keyword evidence="5" id="KW-1185">Reference proteome</keyword>
<sequence>MKLTSFQFFAFFLCSSLFGVLGSTWAKSDLITDREVTLLAAVFSVVLIAFLAPGSTDKAINDFLTKDVGRVHQKQLADLTEAHRRHVMALKTEHSKEHFRLYADLNHARTKFDRLYAEHDYLSSMLQDQMRSGQEQEDRINYLEKKLQEFGQSSPVTRTPLSAPASQLIFSNPPRRQRSELSPRSPFAPSPLSQVVKAEEEE</sequence>
<protein>
    <submittedName>
        <fullName evidence="4">Uncharacterized protein</fullName>
    </submittedName>
</protein>
<proteinExistence type="predicted"/>
<evidence type="ECO:0000256" key="3">
    <source>
        <dbReference type="SAM" id="SignalP"/>
    </source>
</evidence>
<dbReference type="OrthoDB" id="3776590at2759"/>
<feature type="chain" id="PRO_5025381128" evidence="3">
    <location>
        <begin position="23"/>
        <end position="202"/>
    </location>
</feature>
<reference evidence="4" key="1">
    <citation type="submission" date="2020-01" db="EMBL/GenBank/DDBJ databases">
        <authorList>
            <consortium name="DOE Joint Genome Institute"/>
            <person name="Haridas S."/>
            <person name="Albert R."/>
            <person name="Binder M."/>
            <person name="Bloem J."/>
            <person name="Labutti K."/>
            <person name="Salamov A."/>
            <person name="Andreopoulos B."/>
            <person name="Baker S.E."/>
            <person name="Barry K."/>
            <person name="Bills G."/>
            <person name="Bluhm B.H."/>
            <person name="Cannon C."/>
            <person name="Castanera R."/>
            <person name="Culley D.E."/>
            <person name="Daum C."/>
            <person name="Ezra D."/>
            <person name="Gonzalez J.B."/>
            <person name="Henrissat B."/>
            <person name="Kuo A."/>
            <person name="Liang C."/>
            <person name="Lipzen A."/>
            <person name="Lutzoni F."/>
            <person name="Magnuson J."/>
            <person name="Mondo S."/>
            <person name="Nolan M."/>
            <person name="Ohm R."/>
            <person name="Pangilinan J."/>
            <person name="Park H.-J."/>
            <person name="Ramirez L."/>
            <person name="Alfaro M."/>
            <person name="Sun H."/>
            <person name="Tritt A."/>
            <person name="Yoshinaga Y."/>
            <person name="Zwiers L.-H."/>
            <person name="Turgeon B.G."/>
            <person name="Goodwin S.B."/>
            <person name="Spatafora J.W."/>
            <person name="Crous P.W."/>
            <person name="Grigoriev I.V."/>
        </authorList>
    </citation>
    <scope>NUCLEOTIDE SEQUENCE</scope>
    <source>
        <strain evidence="4">P77</strain>
    </source>
</reference>
<keyword evidence="2" id="KW-0472">Membrane</keyword>
<feature type="signal peptide" evidence="3">
    <location>
        <begin position="1"/>
        <end position="22"/>
    </location>
</feature>
<gene>
    <name evidence="4" type="ORF">BDW02DRAFT_650911</name>
</gene>
<evidence type="ECO:0000256" key="1">
    <source>
        <dbReference type="SAM" id="MobiDB-lite"/>
    </source>
</evidence>
<dbReference type="Proteomes" id="UP000800040">
    <property type="component" value="Unassembled WGS sequence"/>
</dbReference>
<dbReference type="EMBL" id="ML975412">
    <property type="protein sequence ID" value="KAF1830062.1"/>
    <property type="molecule type" value="Genomic_DNA"/>
</dbReference>
<keyword evidence="3" id="KW-0732">Signal</keyword>
<feature type="region of interest" description="Disordered" evidence="1">
    <location>
        <begin position="151"/>
        <end position="202"/>
    </location>
</feature>
<keyword evidence="2" id="KW-1133">Transmembrane helix</keyword>
<keyword evidence="2" id="KW-0812">Transmembrane</keyword>
<dbReference type="AlphaFoldDB" id="A0A6A5K6G2"/>
<name>A0A6A5K6G2_9PLEO</name>
<organism evidence="4 5">
    <name type="scientific">Decorospora gaudefroyi</name>
    <dbReference type="NCBI Taxonomy" id="184978"/>
    <lineage>
        <taxon>Eukaryota</taxon>
        <taxon>Fungi</taxon>
        <taxon>Dikarya</taxon>
        <taxon>Ascomycota</taxon>
        <taxon>Pezizomycotina</taxon>
        <taxon>Dothideomycetes</taxon>
        <taxon>Pleosporomycetidae</taxon>
        <taxon>Pleosporales</taxon>
        <taxon>Pleosporineae</taxon>
        <taxon>Pleosporaceae</taxon>
        <taxon>Decorospora</taxon>
    </lineage>
</organism>
<evidence type="ECO:0000313" key="5">
    <source>
        <dbReference type="Proteomes" id="UP000800040"/>
    </source>
</evidence>
<accession>A0A6A5K6G2</accession>